<accession>A0AAD9G232</accession>
<dbReference type="AlphaFoldDB" id="A0AAD9G232"/>
<dbReference type="Proteomes" id="UP001259832">
    <property type="component" value="Unassembled WGS sequence"/>
</dbReference>
<keyword evidence="2" id="KW-1185">Reference proteome</keyword>
<evidence type="ECO:0008006" key="3">
    <source>
        <dbReference type="Google" id="ProtNLM"/>
    </source>
</evidence>
<protein>
    <recommendedName>
        <fullName evidence="3">PX domain-containing protein</fullName>
    </recommendedName>
</protein>
<evidence type="ECO:0000313" key="2">
    <source>
        <dbReference type="Proteomes" id="UP001259832"/>
    </source>
</evidence>
<name>A0AAD9G232_9STRA</name>
<organism evidence="1 2">
    <name type="scientific">Phytophthora citrophthora</name>
    <dbReference type="NCBI Taxonomy" id="4793"/>
    <lineage>
        <taxon>Eukaryota</taxon>
        <taxon>Sar</taxon>
        <taxon>Stramenopiles</taxon>
        <taxon>Oomycota</taxon>
        <taxon>Peronosporomycetes</taxon>
        <taxon>Peronosporales</taxon>
        <taxon>Peronosporaceae</taxon>
        <taxon>Phytophthora</taxon>
    </lineage>
</organism>
<comment type="caution">
    <text evidence="1">The sequence shown here is derived from an EMBL/GenBank/DDBJ whole genome shotgun (WGS) entry which is preliminary data.</text>
</comment>
<proteinExistence type="predicted"/>
<gene>
    <name evidence="1" type="ORF">P3T76_014195</name>
</gene>
<evidence type="ECO:0000313" key="1">
    <source>
        <dbReference type="EMBL" id="KAK1930235.1"/>
    </source>
</evidence>
<sequence length="217" mass="24479">MLRSKYSPSPGSQASPASMSLKTLLHTPLAEPEVVLWLRDLTLDMEISHKPHQTIRFDLVVRRKHQKSQLSVGAASWCQSRPFKDYCELRKNLLQELQLGHNCSSECKWLYNVVKQHFPKDQARFTPSALKTERRRAALLRALTTIQATLVTHGNHGCVVLMGGVLSTFSTFLAGDRTSLSRTSLALSVPHRQGFLKLPNTLGRRLASLRTLSRIRK</sequence>
<dbReference type="EMBL" id="JASMQC010000040">
    <property type="protein sequence ID" value="KAK1930235.1"/>
    <property type="molecule type" value="Genomic_DNA"/>
</dbReference>
<reference evidence="1" key="1">
    <citation type="submission" date="2023-08" db="EMBL/GenBank/DDBJ databases">
        <title>Reference Genome Resource for the Citrus Pathogen Phytophthora citrophthora.</title>
        <authorList>
            <person name="Moller H."/>
            <person name="Coetzee B."/>
            <person name="Rose L.J."/>
            <person name="Van Niekerk J.M."/>
        </authorList>
    </citation>
    <scope>NUCLEOTIDE SEQUENCE</scope>
    <source>
        <strain evidence="1">STE-U-9442</strain>
    </source>
</reference>